<evidence type="ECO:0000256" key="1">
    <source>
        <dbReference type="SAM" id="Phobius"/>
    </source>
</evidence>
<dbReference type="AlphaFoldDB" id="A0A3M7RJ43"/>
<feature type="transmembrane region" description="Helical" evidence="1">
    <location>
        <begin position="331"/>
        <end position="350"/>
    </location>
</feature>
<evidence type="ECO:0008006" key="4">
    <source>
        <dbReference type="Google" id="ProtNLM"/>
    </source>
</evidence>
<gene>
    <name evidence="2" type="ORF">BpHYR1_016234</name>
</gene>
<evidence type="ECO:0000313" key="3">
    <source>
        <dbReference type="Proteomes" id="UP000276133"/>
    </source>
</evidence>
<sequence length="377" mass="40168">MACSPPTNSCLSSTISTGWASLSKLSKLGYKVLTLFSLLANSAKFGYNLFSLFSSITLSSASNTNCLHTDFLLPSESTVSMSASLVSSVETSTLDVSTSFLSFLGAYSLIMSHCWLVMVDSFFMGCFINSNRLFSITFSCLSSISFSFLAGSTRAALVPLASPTCTSSSSESSRPYLENPRACDRVVVNELGVHVNGGFFYLLAVSHCVYSNGVCDGHAGLFVRGPNSVQGDFSWFVKSLADWGLLGVVWVDMNLLAAYVDNVVQVEIGQVGEAWKSDAAVVDSADGKIFHQTIAAFRVDHGAQFAHGRNGKVARSLQNNTGRVRHSRQSIFALVVGGLCAVIGHIGQIVGDLGLFAKIICLAHKLTVSVDRAVGRG</sequence>
<evidence type="ECO:0000313" key="2">
    <source>
        <dbReference type="EMBL" id="RNA23318.1"/>
    </source>
</evidence>
<proteinExistence type="predicted"/>
<protein>
    <recommendedName>
        <fullName evidence="4">Transmembrane protein</fullName>
    </recommendedName>
</protein>
<name>A0A3M7RJ43_BRAPC</name>
<comment type="caution">
    <text evidence="2">The sequence shown here is derived from an EMBL/GenBank/DDBJ whole genome shotgun (WGS) entry which is preliminary data.</text>
</comment>
<keyword evidence="3" id="KW-1185">Reference proteome</keyword>
<keyword evidence="1" id="KW-0812">Transmembrane</keyword>
<feature type="transmembrane region" description="Helical" evidence="1">
    <location>
        <begin position="104"/>
        <end position="128"/>
    </location>
</feature>
<dbReference type="EMBL" id="REGN01003312">
    <property type="protein sequence ID" value="RNA23318.1"/>
    <property type="molecule type" value="Genomic_DNA"/>
</dbReference>
<organism evidence="2 3">
    <name type="scientific">Brachionus plicatilis</name>
    <name type="common">Marine rotifer</name>
    <name type="synonym">Brachionus muelleri</name>
    <dbReference type="NCBI Taxonomy" id="10195"/>
    <lineage>
        <taxon>Eukaryota</taxon>
        <taxon>Metazoa</taxon>
        <taxon>Spiralia</taxon>
        <taxon>Gnathifera</taxon>
        <taxon>Rotifera</taxon>
        <taxon>Eurotatoria</taxon>
        <taxon>Monogononta</taxon>
        <taxon>Pseudotrocha</taxon>
        <taxon>Ploima</taxon>
        <taxon>Brachionidae</taxon>
        <taxon>Brachionus</taxon>
    </lineage>
</organism>
<keyword evidence="1" id="KW-0472">Membrane</keyword>
<keyword evidence="1" id="KW-1133">Transmembrane helix</keyword>
<accession>A0A3M7RJ43</accession>
<dbReference type="Proteomes" id="UP000276133">
    <property type="component" value="Unassembled WGS sequence"/>
</dbReference>
<reference evidence="2 3" key="1">
    <citation type="journal article" date="2018" name="Sci. Rep.">
        <title>Genomic signatures of local adaptation to the degree of environmental predictability in rotifers.</title>
        <authorList>
            <person name="Franch-Gras L."/>
            <person name="Hahn C."/>
            <person name="Garcia-Roger E.M."/>
            <person name="Carmona M.J."/>
            <person name="Serra M."/>
            <person name="Gomez A."/>
        </authorList>
    </citation>
    <scope>NUCLEOTIDE SEQUENCE [LARGE SCALE GENOMIC DNA]</scope>
    <source>
        <strain evidence="2">HYR1</strain>
    </source>
</reference>